<keyword evidence="2" id="KW-0597">Phosphoprotein</keyword>
<dbReference type="GO" id="GO:0005524">
    <property type="term" value="F:ATP binding"/>
    <property type="evidence" value="ECO:0007669"/>
    <property type="project" value="InterPro"/>
</dbReference>
<dbReference type="OrthoDB" id="9783783at2"/>
<dbReference type="CDD" id="cd19485">
    <property type="entry name" value="KaiC-N"/>
    <property type="match status" value="1"/>
</dbReference>
<keyword evidence="5" id="KW-0418">Kinase</keyword>
<dbReference type="GO" id="GO:0004674">
    <property type="term" value="F:protein serine/threonine kinase activity"/>
    <property type="evidence" value="ECO:0007669"/>
    <property type="project" value="UniProtKB-EC"/>
</dbReference>
<evidence type="ECO:0000256" key="2">
    <source>
        <dbReference type="ARBA" id="ARBA00022553"/>
    </source>
</evidence>
<evidence type="ECO:0000313" key="9">
    <source>
        <dbReference type="EMBL" id="SEJ61353.1"/>
    </source>
</evidence>
<protein>
    <recommendedName>
        <fullName evidence="1">non-specific serine/threonine protein kinase</fullName>
        <ecNumber evidence="1">2.7.11.1</ecNumber>
    </recommendedName>
</protein>
<dbReference type="SMART" id="SM00382">
    <property type="entry name" value="AAA"/>
    <property type="match status" value="2"/>
</dbReference>
<dbReference type="STRING" id="408657.SAMN04487995_5478"/>
<dbReference type="CDD" id="cd19484">
    <property type="entry name" value="KaiC_C"/>
    <property type="match status" value="1"/>
</dbReference>
<dbReference type="InterPro" id="IPR010624">
    <property type="entry name" value="KaiC_dom"/>
</dbReference>
<accession>A0A1H7A6Q7</accession>
<dbReference type="InterPro" id="IPR051347">
    <property type="entry name" value="Circadian_clock_KaiC-rel"/>
</dbReference>
<dbReference type="NCBIfam" id="NF006799">
    <property type="entry name" value="PRK09302.1"/>
    <property type="match status" value="1"/>
</dbReference>
<dbReference type="InterPro" id="IPR047221">
    <property type="entry name" value="KaiC_N"/>
</dbReference>
<dbReference type="InterPro" id="IPR014774">
    <property type="entry name" value="KaiC-like_dom"/>
</dbReference>
<dbReference type="InterPro" id="IPR030665">
    <property type="entry name" value="KaiC"/>
</dbReference>
<dbReference type="RefSeq" id="WP_090340920.1">
    <property type="nucleotide sequence ID" value="NZ_FNXY01000010.1"/>
</dbReference>
<dbReference type="PANTHER" id="PTHR42926">
    <property type="match status" value="1"/>
</dbReference>
<dbReference type="Proteomes" id="UP000199532">
    <property type="component" value="Unassembled WGS sequence"/>
</dbReference>
<dbReference type="Pfam" id="PF06745">
    <property type="entry name" value="ATPase"/>
    <property type="match status" value="2"/>
</dbReference>
<evidence type="ECO:0000256" key="1">
    <source>
        <dbReference type="ARBA" id="ARBA00012513"/>
    </source>
</evidence>
<feature type="domain" description="KaiC" evidence="8">
    <location>
        <begin position="17"/>
        <end position="256"/>
    </location>
</feature>
<dbReference type="EC" id="2.7.11.1" evidence="1"/>
<keyword evidence="3" id="KW-0808">Transferase</keyword>
<evidence type="ECO:0000256" key="4">
    <source>
        <dbReference type="ARBA" id="ARBA00022737"/>
    </source>
</evidence>
<keyword evidence="7" id="KW-0175">Coiled coil</keyword>
<evidence type="ECO:0000256" key="3">
    <source>
        <dbReference type="ARBA" id="ARBA00022679"/>
    </source>
</evidence>
<keyword evidence="4" id="KW-0677">Repeat</keyword>
<sequence length="570" mass="63793">MSLNFSRDPGEMVKLLPKSPTGIVGLDKITEGGIPKDRPTLICGGAGCGKTLFSMEFIVRGAIEFNEPGVFMAFEEKADELAVNVASLGFDLEKLQAAKLIKLDHVYIERSEIEETGEYDLDGIFIRLGHAIDSIGAKRVVLDTIENLFSSLNNQAIIRAELRRLFQWLKEKKVTTIITGEKGDGTFTRHGLEEYVSDCVILLDHRVTNQISTRLLRVVKYRGSVHGTNEYPFLIDRSGISVLPVTSLTLEHEVSTIRVSSGIPALDKMLGGQGFYKGSSVLVSGTAGTGKTSIAGYFANETCNRGERCIFFAFEESPKQIVRNMTSIGINLQDHVKNGLLKFHASRPTLNGLEMHLVAIHQMVEDFKPQTVILDPITNLITVGSVSEVKTMLIRLIDFLQSEQITVMFTALTLNNIVNEQTDEGVSSLVDAWLLVRDIEFNGERNRGMYVMKSRGMKHSNQVREFVISDEGLNLVDVYLGPEGVLTGSARDAQRLQEETGSVLRQHALTMKDMEIDRKRRVLEAKIASLKEEFDSVQDELNKSYIEDELRKEVIEKNREQLIRNRHNEE</sequence>
<dbReference type="GO" id="GO:0016787">
    <property type="term" value="F:hydrolase activity"/>
    <property type="evidence" value="ECO:0007669"/>
    <property type="project" value="UniProtKB-KW"/>
</dbReference>
<proteinExistence type="predicted"/>
<feature type="coiled-coil region" evidence="7">
    <location>
        <begin position="520"/>
        <end position="547"/>
    </location>
</feature>
<dbReference type="PROSITE" id="PS51146">
    <property type="entry name" value="KAIC"/>
    <property type="match status" value="2"/>
</dbReference>
<dbReference type="Gene3D" id="3.40.50.300">
    <property type="entry name" value="P-loop containing nucleotide triphosphate hydrolases"/>
    <property type="match status" value="2"/>
</dbReference>
<evidence type="ECO:0000256" key="5">
    <source>
        <dbReference type="ARBA" id="ARBA00022777"/>
    </source>
</evidence>
<reference evidence="9 10" key="1">
    <citation type="submission" date="2016-10" db="EMBL/GenBank/DDBJ databases">
        <authorList>
            <person name="de Groot N.N."/>
        </authorList>
    </citation>
    <scope>NUCLEOTIDE SEQUENCE [LARGE SCALE GENOMIC DNA]</scope>
    <source>
        <strain evidence="9 10">DSM 19938</strain>
    </source>
</reference>
<evidence type="ECO:0000256" key="7">
    <source>
        <dbReference type="SAM" id="Coils"/>
    </source>
</evidence>
<dbReference type="SUPFAM" id="SSF52540">
    <property type="entry name" value="P-loop containing nucleoside triphosphate hydrolases"/>
    <property type="match status" value="2"/>
</dbReference>
<feature type="domain" description="KaiC" evidence="8">
    <location>
        <begin position="257"/>
        <end position="489"/>
    </location>
</feature>
<gene>
    <name evidence="9" type="ORF">SAMN04487995_5478</name>
</gene>
<dbReference type="AlphaFoldDB" id="A0A1H7A6Q7"/>
<dbReference type="PANTHER" id="PTHR42926:SF1">
    <property type="entry name" value="CIRCADIAN CLOCK OSCILLATOR PROTEIN KAIC 1"/>
    <property type="match status" value="1"/>
</dbReference>
<evidence type="ECO:0000259" key="8">
    <source>
        <dbReference type="PROSITE" id="PS51146"/>
    </source>
</evidence>
<keyword evidence="6" id="KW-0378">Hydrolase</keyword>
<organism evidence="9 10">
    <name type="scientific">Dyadobacter koreensis</name>
    <dbReference type="NCBI Taxonomy" id="408657"/>
    <lineage>
        <taxon>Bacteria</taxon>
        <taxon>Pseudomonadati</taxon>
        <taxon>Bacteroidota</taxon>
        <taxon>Cytophagia</taxon>
        <taxon>Cytophagales</taxon>
        <taxon>Spirosomataceae</taxon>
        <taxon>Dyadobacter</taxon>
    </lineage>
</organism>
<keyword evidence="10" id="KW-1185">Reference proteome</keyword>
<dbReference type="InterPro" id="IPR047222">
    <property type="entry name" value="KaiC_C"/>
</dbReference>
<dbReference type="EMBL" id="FNXY01000010">
    <property type="protein sequence ID" value="SEJ61353.1"/>
    <property type="molecule type" value="Genomic_DNA"/>
</dbReference>
<evidence type="ECO:0000256" key="6">
    <source>
        <dbReference type="ARBA" id="ARBA00022801"/>
    </source>
</evidence>
<dbReference type="InterPro" id="IPR027417">
    <property type="entry name" value="P-loop_NTPase"/>
</dbReference>
<dbReference type="InterPro" id="IPR003593">
    <property type="entry name" value="AAA+_ATPase"/>
</dbReference>
<name>A0A1H7A6Q7_9BACT</name>
<dbReference type="PIRSF" id="PIRSF039117">
    <property type="entry name" value="KaiC"/>
    <property type="match status" value="1"/>
</dbReference>
<evidence type="ECO:0000313" key="10">
    <source>
        <dbReference type="Proteomes" id="UP000199532"/>
    </source>
</evidence>